<dbReference type="OMA" id="PELMENQ"/>
<feature type="transmembrane region" description="Helical" evidence="4">
    <location>
        <begin position="242"/>
        <end position="262"/>
    </location>
</feature>
<dbReference type="InterPro" id="IPR023298">
    <property type="entry name" value="ATPase_P-typ_TM_dom_sf"/>
</dbReference>
<keyword evidence="4" id="KW-0472">Membrane</keyword>
<evidence type="ECO:0000256" key="3">
    <source>
        <dbReference type="ARBA" id="ARBA00022842"/>
    </source>
</evidence>
<feature type="transmembrane region" description="Helical" evidence="4">
    <location>
        <begin position="170"/>
        <end position="191"/>
    </location>
</feature>
<keyword evidence="4" id="KW-0812">Transmembrane</keyword>
<keyword evidence="3" id="KW-0460">Magnesium</keyword>
<dbReference type="Pfam" id="PF16212">
    <property type="entry name" value="PhoLip_ATPase_C"/>
    <property type="match status" value="1"/>
</dbReference>
<evidence type="ECO:0000256" key="1">
    <source>
        <dbReference type="ARBA" id="ARBA00004141"/>
    </source>
</evidence>
<dbReference type="Proteomes" id="UP000887565">
    <property type="component" value="Unplaced"/>
</dbReference>
<keyword evidence="2" id="KW-0479">Metal-binding</keyword>
<feature type="domain" description="P-type ATPase C-terminal" evidence="5">
    <location>
        <begin position="20"/>
        <end position="264"/>
    </location>
</feature>
<evidence type="ECO:0000256" key="4">
    <source>
        <dbReference type="SAM" id="Phobius"/>
    </source>
</evidence>
<dbReference type="InterPro" id="IPR032630">
    <property type="entry name" value="P_typ_ATPase_c"/>
</dbReference>
<dbReference type="PANTHER" id="PTHR24092:SF150">
    <property type="entry name" value="PHOSPHOLIPID-TRANSPORTING ATPASE"/>
    <property type="match status" value="1"/>
</dbReference>
<evidence type="ECO:0000256" key="2">
    <source>
        <dbReference type="ARBA" id="ARBA00022723"/>
    </source>
</evidence>
<organism evidence="6 7">
    <name type="scientific">Romanomermis culicivorax</name>
    <name type="common">Nematode worm</name>
    <dbReference type="NCBI Taxonomy" id="13658"/>
    <lineage>
        <taxon>Eukaryota</taxon>
        <taxon>Metazoa</taxon>
        <taxon>Ecdysozoa</taxon>
        <taxon>Nematoda</taxon>
        <taxon>Enoplea</taxon>
        <taxon>Dorylaimia</taxon>
        <taxon>Mermithida</taxon>
        <taxon>Mermithoidea</taxon>
        <taxon>Mermithidae</taxon>
        <taxon>Romanomermis</taxon>
    </lineage>
</organism>
<dbReference type="WBParaSite" id="nRc.2.0.1.t42208-RA">
    <property type="protein sequence ID" value="nRc.2.0.1.t42208-RA"/>
    <property type="gene ID" value="nRc.2.0.1.g42208"/>
</dbReference>
<proteinExistence type="predicted"/>
<dbReference type="GO" id="GO:0005802">
    <property type="term" value="C:trans-Golgi network"/>
    <property type="evidence" value="ECO:0007669"/>
    <property type="project" value="TreeGrafter"/>
</dbReference>
<feature type="transmembrane region" description="Helical" evidence="4">
    <location>
        <begin position="87"/>
        <end position="108"/>
    </location>
</feature>
<dbReference type="AlphaFoldDB" id="A0A915KTV2"/>
<dbReference type="GO" id="GO:0046872">
    <property type="term" value="F:metal ion binding"/>
    <property type="evidence" value="ECO:0007669"/>
    <property type="project" value="UniProtKB-KW"/>
</dbReference>
<dbReference type="GO" id="GO:0045332">
    <property type="term" value="P:phospholipid translocation"/>
    <property type="evidence" value="ECO:0007669"/>
    <property type="project" value="TreeGrafter"/>
</dbReference>
<dbReference type="GO" id="GO:0005886">
    <property type="term" value="C:plasma membrane"/>
    <property type="evidence" value="ECO:0007669"/>
    <property type="project" value="TreeGrafter"/>
</dbReference>
<sequence length="264" mass="30021">MIQAAHVGVGIAGLEGLQAACASDYAIARFRFLSRLLFVHGAWSFHRMVRLILYSFHKNICLYIIELWFAISSAWSGQVIFERWCIGFYNVLFTAAPPLAIGLFDRTASAETMIKYPSLYKLSQNRDAFSVKLFWLYVSNAIYHSILLFWLSKLQFMTGVVWPNGRDGSLFLMGNAVYTYVVVAVCLKAGLELDAWTWLCHLAIWGSIGAWIFFLVIYSNIYPLLPLGPEMAGMDRMLFSSPSFWFGMLVIPAATLFFDFVYKV</sequence>
<evidence type="ECO:0000313" key="6">
    <source>
        <dbReference type="Proteomes" id="UP000887565"/>
    </source>
</evidence>
<dbReference type="GO" id="GO:0140326">
    <property type="term" value="F:ATPase-coupled intramembrane lipid transporter activity"/>
    <property type="evidence" value="ECO:0007669"/>
    <property type="project" value="TreeGrafter"/>
</dbReference>
<feature type="transmembrane region" description="Helical" evidence="4">
    <location>
        <begin position="129"/>
        <end position="150"/>
    </location>
</feature>
<evidence type="ECO:0000313" key="7">
    <source>
        <dbReference type="WBParaSite" id="nRc.2.0.1.t42208-RA"/>
    </source>
</evidence>
<reference evidence="7" key="1">
    <citation type="submission" date="2022-11" db="UniProtKB">
        <authorList>
            <consortium name="WormBaseParasite"/>
        </authorList>
    </citation>
    <scope>IDENTIFICATION</scope>
</reference>
<accession>A0A915KTV2</accession>
<keyword evidence="6" id="KW-1185">Reference proteome</keyword>
<feature type="transmembrane region" description="Helical" evidence="4">
    <location>
        <begin position="60"/>
        <end position="81"/>
    </location>
</feature>
<name>A0A915KTV2_ROMCU</name>
<feature type="transmembrane region" description="Helical" evidence="4">
    <location>
        <begin position="198"/>
        <end position="222"/>
    </location>
</feature>
<protein>
    <submittedName>
        <fullName evidence="7">P-type ATPase C-terminal domain-containing protein</fullName>
    </submittedName>
</protein>
<dbReference type="PANTHER" id="PTHR24092">
    <property type="entry name" value="PROBABLE PHOSPHOLIPID-TRANSPORTING ATPASE"/>
    <property type="match status" value="1"/>
</dbReference>
<comment type="subcellular location">
    <subcellularLocation>
        <location evidence="1">Membrane</location>
        <topology evidence="1">Multi-pass membrane protein</topology>
    </subcellularLocation>
</comment>
<keyword evidence="4" id="KW-1133">Transmembrane helix</keyword>
<dbReference type="SUPFAM" id="SSF81665">
    <property type="entry name" value="Calcium ATPase, transmembrane domain M"/>
    <property type="match status" value="1"/>
</dbReference>
<evidence type="ECO:0000259" key="5">
    <source>
        <dbReference type="Pfam" id="PF16212"/>
    </source>
</evidence>